<organism evidence="1 2">
    <name type="scientific">Streptomyces cahuitamycinicus</name>
    <dbReference type="NCBI Taxonomy" id="2070367"/>
    <lineage>
        <taxon>Bacteria</taxon>
        <taxon>Bacillati</taxon>
        <taxon>Actinomycetota</taxon>
        <taxon>Actinomycetes</taxon>
        <taxon>Kitasatosporales</taxon>
        <taxon>Streptomycetaceae</taxon>
        <taxon>Streptomyces</taxon>
    </lineage>
</organism>
<evidence type="ECO:0000313" key="1">
    <source>
        <dbReference type="EMBL" id="PNG17487.1"/>
    </source>
</evidence>
<dbReference type="Proteomes" id="UP000235943">
    <property type="component" value="Unassembled WGS sequence"/>
</dbReference>
<name>A0A2N8TER1_9ACTN</name>
<proteinExistence type="predicted"/>
<comment type="caution">
    <text evidence="1">The sequence shown here is derived from an EMBL/GenBank/DDBJ whole genome shotgun (WGS) entry which is preliminary data.</text>
</comment>
<dbReference type="AlphaFoldDB" id="A0A2N8TER1"/>
<evidence type="ECO:0000313" key="2">
    <source>
        <dbReference type="Proteomes" id="UP000235943"/>
    </source>
</evidence>
<keyword evidence="2" id="KW-1185">Reference proteome</keyword>
<accession>A0A2N8TER1</accession>
<dbReference type="RefSeq" id="WP_102913178.1">
    <property type="nucleotide sequence ID" value="NZ_POUC01000446.1"/>
</dbReference>
<reference evidence="1 2" key="1">
    <citation type="submission" date="2018-01" db="EMBL/GenBank/DDBJ databases">
        <title>Draft genome sequence of Streptomyces sp. 13K301.</title>
        <authorList>
            <person name="Sahin N."/>
            <person name="Saygin H."/>
            <person name="Ay H."/>
        </authorList>
    </citation>
    <scope>NUCLEOTIDE SEQUENCE [LARGE SCALE GENOMIC DNA]</scope>
    <source>
        <strain evidence="1 2">13K301</strain>
    </source>
</reference>
<dbReference type="EMBL" id="POUC01000446">
    <property type="protein sequence ID" value="PNG17487.1"/>
    <property type="molecule type" value="Genomic_DNA"/>
</dbReference>
<gene>
    <name evidence="1" type="ORF">C1J00_36240</name>
</gene>
<protein>
    <submittedName>
        <fullName evidence="1">Uncharacterized protein</fullName>
    </submittedName>
</protein>
<sequence length="65" mass="6990">MSVSISLVTKVSSKFEDNEQEGRFSYLIHPSGALCVMVSKGSEQAKIHKAYGPAAWLSAEGESSQ</sequence>
<dbReference type="OrthoDB" id="4237738at2"/>